<dbReference type="PANTHER" id="PTHR43522:SF2">
    <property type="entry name" value="TRANSKETOLASE 1-RELATED"/>
    <property type="match status" value="1"/>
</dbReference>
<comment type="pathway">
    <text evidence="2">Carbohydrate biosynthesis; Calvin cycle.</text>
</comment>
<dbReference type="Gene3D" id="3.40.50.970">
    <property type="match status" value="2"/>
</dbReference>
<dbReference type="Proteomes" id="UP000244523">
    <property type="component" value="Unassembled WGS sequence"/>
</dbReference>
<comment type="caution">
    <text evidence="19">The sequence shown here is derived from an EMBL/GenBank/DDBJ whole genome shotgun (WGS) entry which is preliminary data.</text>
</comment>
<evidence type="ECO:0000313" key="19">
    <source>
        <dbReference type="EMBL" id="PUB19165.1"/>
    </source>
</evidence>
<evidence type="ECO:0000256" key="6">
    <source>
        <dbReference type="ARBA" id="ARBA00022679"/>
    </source>
</evidence>
<accession>A0A2T6KRK3</accession>
<comment type="catalytic activity">
    <reaction evidence="11">
        <text>D-sedoheptulose 7-phosphate + D-glyceraldehyde 3-phosphate = aldehydo-D-ribose 5-phosphate + D-xylulose 5-phosphate</text>
        <dbReference type="Rhea" id="RHEA:10508"/>
        <dbReference type="ChEBI" id="CHEBI:57483"/>
        <dbReference type="ChEBI" id="CHEBI:57737"/>
        <dbReference type="ChEBI" id="CHEBI:58273"/>
        <dbReference type="ChEBI" id="CHEBI:59776"/>
        <dbReference type="EC" id="2.2.1.1"/>
    </reaction>
</comment>
<keyword evidence="9 16" id="KW-0460">Magnesium</keyword>
<dbReference type="AlphaFoldDB" id="A0A2T6KRK3"/>
<evidence type="ECO:0000256" key="5">
    <source>
        <dbReference type="ARBA" id="ARBA00013152"/>
    </source>
</evidence>
<feature type="binding site" evidence="14">
    <location>
        <position position="67"/>
    </location>
    <ligand>
        <name>substrate</name>
    </ligand>
</feature>
<dbReference type="Pfam" id="PF02779">
    <property type="entry name" value="Transket_pyr"/>
    <property type="match status" value="1"/>
</dbReference>
<dbReference type="InterPro" id="IPR005475">
    <property type="entry name" value="Transketolase-like_Pyr-bd"/>
</dbReference>
<feature type="active site" description="Proton donor" evidence="13">
    <location>
        <position position="446"/>
    </location>
</feature>
<evidence type="ECO:0000256" key="15">
    <source>
        <dbReference type="PIRSR" id="PIRSR605478-3"/>
    </source>
</evidence>
<name>A0A2T6KRK3_9RHOB</name>
<comment type="pathway">
    <text evidence="1">Carbohydrate degradation; pentose phosphate pathway.</text>
</comment>
<organism evidence="19 20">
    <name type="scientific">Yoonia sediminilitoris</name>
    <dbReference type="NCBI Taxonomy" id="1286148"/>
    <lineage>
        <taxon>Bacteria</taxon>
        <taxon>Pseudomonadati</taxon>
        <taxon>Pseudomonadota</taxon>
        <taxon>Alphaproteobacteria</taxon>
        <taxon>Rhodobacterales</taxon>
        <taxon>Paracoccaceae</taxon>
        <taxon>Yoonia</taxon>
    </lineage>
</organism>
<dbReference type="SUPFAM" id="SSF52922">
    <property type="entry name" value="TK C-terminal domain-like"/>
    <property type="match status" value="1"/>
</dbReference>
<evidence type="ECO:0000256" key="16">
    <source>
        <dbReference type="PIRSR" id="PIRSR605478-4"/>
    </source>
</evidence>
<dbReference type="GO" id="GO:0006098">
    <property type="term" value="P:pentose-phosphate shunt"/>
    <property type="evidence" value="ECO:0007669"/>
    <property type="project" value="TreeGrafter"/>
</dbReference>
<evidence type="ECO:0000256" key="12">
    <source>
        <dbReference type="NCBIfam" id="TIGR00232"/>
    </source>
</evidence>
<evidence type="ECO:0000256" key="10">
    <source>
        <dbReference type="ARBA" id="ARBA00023052"/>
    </source>
</evidence>
<dbReference type="GO" id="GO:0005829">
    <property type="term" value="C:cytosol"/>
    <property type="evidence" value="ECO:0007669"/>
    <property type="project" value="TreeGrafter"/>
</dbReference>
<evidence type="ECO:0000256" key="8">
    <source>
        <dbReference type="ARBA" id="ARBA00022837"/>
    </source>
</evidence>
<dbReference type="InterPro" id="IPR005478">
    <property type="entry name" value="Transketolase_bac-like"/>
</dbReference>
<evidence type="ECO:0000259" key="18">
    <source>
        <dbReference type="SMART" id="SM00861"/>
    </source>
</evidence>
<dbReference type="InterPro" id="IPR055152">
    <property type="entry name" value="Transketolase-like_C_2"/>
</dbReference>
<dbReference type="CDD" id="cd07033">
    <property type="entry name" value="TPP_PYR_DXS_TK_like"/>
    <property type="match status" value="1"/>
</dbReference>
<proteinExistence type="inferred from homology"/>
<feature type="binding site" evidence="14">
    <location>
        <position position="496"/>
    </location>
    <ligand>
        <name>substrate</name>
    </ligand>
</feature>
<feature type="site" description="Important for catalytic activity" evidence="17">
    <location>
        <position position="67"/>
    </location>
</feature>
<reference evidence="19 20" key="1">
    <citation type="submission" date="2018-04" db="EMBL/GenBank/DDBJ databases">
        <title>Genomic Encyclopedia of Archaeal and Bacterial Type Strains, Phase II (KMG-II): from individual species to whole genera.</title>
        <authorList>
            <person name="Goeker M."/>
        </authorList>
    </citation>
    <scope>NUCLEOTIDE SEQUENCE [LARGE SCALE GENOMIC DNA]</scope>
    <source>
        <strain evidence="19 20">DSM 29955</strain>
    </source>
</reference>
<dbReference type="SMART" id="SM00861">
    <property type="entry name" value="Transket_pyr"/>
    <property type="match status" value="1"/>
</dbReference>
<sequence length="705" mass="75766">MKDLATTLDLGSGPAMRARRQIFNVCEQDKITLDIAALRTANPDHWMKAAAIRALTLDAVAAANSGHSGMPMGMADVATVLFEKHLNFDPKMPEWPDRDRFILSAGHGSMLLYSLMYLTGYEDMPLEQIKDFRQWGAKTAGHPEFGHARGIETTTGPLGQGIANSVGFAIAEEIQRATWGKKIIDHNTYVIAGDGCLMEGVSHEAIGLAGMQKLSHLIVLFDNNNITIDGTVDMADVTDQNARFAAAGWHVQAIDGHDPQAIDAAITAAKADPRPSMIACKTHIAIGHAAQDTSKGHGALTDPAQLQSAKEVYGWNYGPFEVPADIKSQWEAIGARGAQTRADWEARFATLSGTKQAEFKRIFAGEAPKKLSATIRALKKQITESQPKVATRKSSEMTLEVINPIMAETIGGSADLTGSNNTKTADLGVFNPDNRKGRYIYYGVREHGMAAAMNGMALHGGAKPYGGTFMCFTDYARGAMRLSALMGVPATYVMTHDSIGLGEDGPTHQPVEHLAMMRATPNTHVFRPADTVETAESWELALTSQSTPSVLCLSRQGLPTVRTEHKTKNLTAQGAYVLADATGKRQAILMATGSEVSVALAARDLLQSDGIGTRVVSMPCWELFAAQDESYRRKVLPAGPVRVGIEAGVRFGWDQWLLGERGNAKKAGFVGMQSFGASAPAEVLFEKFGITAEDTAAQVKALLGL</sequence>
<dbReference type="PANTHER" id="PTHR43522">
    <property type="entry name" value="TRANSKETOLASE"/>
    <property type="match status" value="1"/>
</dbReference>
<dbReference type="InterPro" id="IPR005474">
    <property type="entry name" value="Transketolase_N"/>
</dbReference>
<feature type="binding site" evidence="15">
    <location>
        <position position="224"/>
    </location>
    <ligand>
        <name>thiamine diphosphate</name>
        <dbReference type="ChEBI" id="CHEBI:58937"/>
    </ligand>
</feature>
<dbReference type="CDD" id="cd02012">
    <property type="entry name" value="TPP_TK"/>
    <property type="match status" value="1"/>
</dbReference>
<feature type="binding site" evidence="16">
    <location>
        <position position="194"/>
    </location>
    <ligand>
        <name>Mg(2+)</name>
        <dbReference type="ChEBI" id="CHEBI:18420"/>
    </ligand>
</feature>
<keyword evidence="8" id="KW-0106">Calcium</keyword>
<evidence type="ECO:0000256" key="9">
    <source>
        <dbReference type="ARBA" id="ARBA00022842"/>
    </source>
</evidence>
<feature type="binding site" evidence="15">
    <location>
        <position position="472"/>
    </location>
    <ligand>
        <name>thiamine diphosphate</name>
        <dbReference type="ChEBI" id="CHEBI:58937"/>
    </ligand>
</feature>
<dbReference type="InterPro" id="IPR033247">
    <property type="entry name" value="Transketolase_fam"/>
</dbReference>
<dbReference type="EMBL" id="QBUD01000001">
    <property type="protein sequence ID" value="PUB19165.1"/>
    <property type="molecule type" value="Genomic_DNA"/>
</dbReference>
<dbReference type="InterPro" id="IPR020826">
    <property type="entry name" value="Transketolase_BS"/>
</dbReference>
<feature type="domain" description="Transketolase-like pyrimidine-binding" evidence="18">
    <location>
        <begin position="389"/>
        <end position="560"/>
    </location>
</feature>
<feature type="binding site" evidence="15">
    <location>
        <position position="297"/>
    </location>
    <ligand>
        <name>thiamine diphosphate</name>
        <dbReference type="ChEBI" id="CHEBI:58937"/>
    </ligand>
</feature>
<feature type="binding site" evidence="15">
    <location>
        <begin position="156"/>
        <end position="158"/>
    </location>
    <ligand>
        <name>thiamine diphosphate</name>
        <dbReference type="ChEBI" id="CHEBI:58937"/>
    </ligand>
</feature>
<evidence type="ECO:0000256" key="17">
    <source>
        <dbReference type="PIRSR" id="PIRSR605478-5"/>
    </source>
</evidence>
<evidence type="ECO:0000256" key="7">
    <source>
        <dbReference type="ARBA" id="ARBA00022723"/>
    </source>
</evidence>
<comment type="cofactor">
    <cofactor evidence="16">
        <name>Mg(2+)</name>
        <dbReference type="ChEBI" id="CHEBI:18420"/>
    </cofactor>
    <text evidence="16">Binds 1 Mg(2+) ion per subunit. Can also utilize other divalent metal cations, such as Ca(2+), Mn(2+) and Co(2+).</text>
</comment>
<feature type="binding site" evidence="15">
    <location>
        <position position="195"/>
    </location>
    <ligand>
        <name>thiamine diphosphate</name>
        <dbReference type="ChEBI" id="CHEBI:58937"/>
    </ligand>
</feature>
<evidence type="ECO:0000256" key="13">
    <source>
        <dbReference type="PIRSR" id="PIRSR605478-1"/>
    </source>
</evidence>
<feature type="binding site" evidence="14">
    <location>
        <position position="508"/>
    </location>
    <ligand>
        <name>substrate</name>
    </ligand>
</feature>
<feature type="site" description="Important for catalytic activity" evidence="17">
    <location>
        <position position="297"/>
    </location>
</feature>
<dbReference type="GO" id="GO:0004802">
    <property type="term" value="F:transketolase activity"/>
    <property type="evidence" value="ECO:0007669"/>
    <property type="project" value="UniProtKB-UniRule"/>
</dbReference>
<feature type="binding site" evidence="16">
    <location>
        <position position="224"/>
    </location>
    <ligand>
        <name>Mg(2+)</name>
        <dbReference type="ChEBI" id="CHEBI:18420"/>
    </ligand>
</feature>
<dbReference type="Pfam" id="PF22613">
    <property type="entry name" value="Transketolase_C_1"/>
    <property type="match status" value="1"/>
</dbReference>
<dbReference type="FunFam" id="3.40.50.970:FF:000003">
    <property type="entry name" value="Transketolase"/>
    <property type="match status" value="1"/>
</dbReference>
<feature type="binding site" evidence="14">
    <location>
        <position position="419"/>
    </location>
    <ligand>
        <name>substrate</name>
    </ligand>
</feature>
<feature type="binding site" evidence="14">
    <location>
        <position position="392"/>
    </location>
    <ligand>
        <name>substrate</name>
    </ligand>
</feature>
<protein>
    <recommendedName>
        <fullName evidence="5 12">Transketolase</fullName>
        <ecNumber evidence="5 12">2.2.1.1</ecNumber>
    </recommendedName>
</protein>
<keyword evidence="7 16" id="KW-0479">Metal-binding</keyword>
<evidence type="ECO:0000256" key="14">
    <source>
        <dbReference type="PIRSR" id="PIRSR605478-2"/>
    </source>
</evidence>
<keyword evidence="20" id="KW-1185">Reference proteome</keyword>
<feature type="binding site" evidence="14">
    <location>
        <position position="555"/>
    </location>
    <ligand>
        <name>substrate</name>
    </ligand>
</feature>
<feature type="binding site" evidence="14">
    <location>
        <position position="297"/>
    </location>
    <ligand>
        <name>substrate</name>
    </ligand>
</feature>
<dbReference type="GO" id="GO:0046872">
    <property type="term" value="F:metal ion binding"/>
    <property type="evidence" value="ECO:0007669"/>
    <property type="project" value="UniProtKB-KW"/>
</dbReference>
<evidence type="ECO:0000256" key="3">
    <source>
        <dbReference type="ARBA" id="ARBA00007131"/>
    </source>
</evidence>
<dbReference type="PROSITE" id="PS00802">
    <property type="entry name" value="TRANSKETOLASE_2"/>
    <property type="match status" value="1"/>
</dbReference>
<dbReference type="EC" id="2.2.1.1" evidence="5 12"/>
<keyword evidence="6" id="KW-0808">Transferase</keyword>
<dbReference type="Gene3D" id="3.40.50.920">
    <property type="match status" value="1"/>
</dbReference>
<evidence type="ECO:0000256" key="1">
    <source>
        <dbReference type="ARBA" id="ARBA00004959"/>
    </source>
</evidence>
<feature type="binding site" evidence="15">
    <location>
        <position position="107"/>
    </location>
    <ligand>
        <name>thiamine diphosphate</name>
        <dbReference type="ChEBI" id="CHEBI:58937"/>
    </ligand>
</feature>
<feature type="binding site" evidence="16">
    <location>
        <position position="226"/>
    </location>
    <ligand>
        <name>Mg(2+)</name>
        <dbReference type="ChEBI" id="CHEBI:18420"/>
    </ligand>
</feature>
<comment type="similarity">
    <text evidence="3">Belongs to the transketolase family.</text>
</comment>
<evidence type="ECO:0000313" key="20">
    <source>
        <dbReference type="Proteomes" id="UP000244523"/>
    </source>
</evidence>
<keyword evidence="10 15" id="KW-0786">Thiamine pyrophosphate</keyword>
<evidence type="ECO:0000256" key="4">
    <source>
        <dbReference type="ARBA" id="ARBA00011738"/>
    </source>
</evidence>
<dbReference type="InterPro" id="IPR029061">
    <property type="entry name" value="THDP-binding"/>
</dbReference>
<dbReference type="Pfam" id="PF00456">
    <property type="entry name" value="Transketolase_N"/>
    <property type="match status" value="1"/>
</dbReference>
<evidence type="ECO:0000256" key="2">
    <source>
        <dbReference type="ARBA" id="ARBA00005215"/>
    </source>
</evidence>
<evidence type="ECO:0000256" key="11">
    <source>
        <dbReference type="ARBA" id="ARBA00049473"/>
    </source>
</evidence>
<dbReference type="NCBIfam" id="TIGR00232">
    <property type="entry name" value="tktlase_bact"/>
    <property type="match status" value="1"/>
</dbReference>
<gene>
    <name evidence="19" type="ORF">C8N45_101758</name>
</gene>
<dbReference type="FunFam" id="3.40.50.970:FF:000004">
    <property type="entry name" value="Transketolase"/>
    <property type="match status" value="1"/>
</dbReference>
<dbReference type="InterPro" id="IPR009014">
    <property type="entry name" value="Transketo_C/PFOR_II"/>
</dbReference>
<comment type="subunit">
    <text evidence="4">Homodimer.</text>
</comment>
<feature type="binding site" evidence="14">
    <location>
        <position position="504"/>
    </location>
    <ligand>
        <name>substrate</name>
    </ligand>
</feature>
<comment type="cofactor">
    <cofactor evidence="15">
        <name>thiamine diphosphate</name>
        <dbReference type="ChEBI" id="CHEBI:58937"/>
    </cofactor>
    <text evidence="15">Binds 1 thiamine pyrophosphate per subunit. During the reaction, the substrate forms a covalent intermediate with the cofactor.</text>
</comment>
<dbReference type="SUPFAM" id="SSF52518">
    <property type="entry name" value="Thiamin diphosphate-binding fold (THDP-binding)"/>
    <property type="match status" value="2"/>
</dbReference>